<proteinExistence type="predicted"/>
<evidence type="ECO:0000313" key="3">
    <source>
        <dbReference type="Proteomes" id="UP000634011"/>
    </source>
</evidence>
<feature type="transmembrane region" description="Helical" evidence="1">
    <location>
        <begin position="264"/>
        <end position="287"/>
    </location>
</feature>
<reference evidence="2" key="1">
    <citation type="submission" date="2020-08" db="EMBL/GenBank/DDBJ databases">
        <title>Novel species isolated from subtropical streams in China.</title>
        <authorList>
            <person name="Lu H."/>
        </authorList>
    </citation>
    <scope>NUCLEOTIDE SEQUENCE</scope>
    <source>
        <strain evidence="2">KACC 12607</strain>
    </source>
</reference>
<feature type="transmembrane region" description="Helical" evidence="1">
    <location>
        <begin position="6"/>
        <end position="26"/>
    </location>
</feature>
<evidence type="ECO:0000313" key="2">
    <source>
        <dbReference type="EMBL" id="MBC3861157.1"/>
    </source>
</evidence>
<dbReference type="AlphaFoldDB" id="A0A923HB11"/>
<feature type="transmembrane region" description="Helical" evidence="1">
    <location>
        <begin position="307"/>
        <end position="328"/>
    </location>
</feature>
<evidence type="ECO:0000256" key="1">
    <source>
        <dbReference type="SAM" id="Phobius"/>
    </source>
</evidence>
<protein>
    <submittedName>
        <fullName evidence="2">DUF979 domain-containing protein</fullName>
    </submittedName>
</protein>
<feature type="transmembrane region" description="Helical" evidence="1">
    <location>
        <begin position="175"/>
        <end position="199"/>
    </location>
</feature>
<keyword evidence="1" id="KW-1133">Transmembrane helix</keyword>
<feature type="transmembrane region" description="Helical" evidence="1">
    <location>
        <begin position="103"/>
        <end position="123"/>
    </location>
</feature>
<feature type="transmembrane region" description="Helical" evidence="1">
    <location>
        <begin position="143"/>
        <end position="163"/>
    </location>
</feature>
<accession>A0A923HB11</accession>
<dbReference type="Pfam" id="PF06166">
    <property type="entry name" value="DUF979"/>
    <property type="match status" value="1"/>
</dbReference>
<name>A0A923HB11_9BURK</name>
<dbReference type="RefSeq" id="WP_186911094.1">
    <property type="nucleotide sequence ID" value="NZ_JACOFV010000002.1"/>
</dbReference>
<keyword evidence="3" id="KW-1185">Reference proteome</keyword>
<feature type="transmembrane region" description="Helical" evidence="1">
    <location>
        <begin position="219"/>
        <end position="252"/>
    </location>
</feature>
<dbReference type="Proteomes" id="UP000634011">
    <property type="component" value="Unassembled WGS sequence"/>
</dbReference>
<comment type="caution">
    <text evidence="2">The sequence shown here is derived from an EMBL/GenBank/DDBJ whole genome shotgun (WGS) entry which is preliminary data.</text>
</comment>
<organism evidence="2 3">
    <name type="scientific">Undibacterium jejuense</name>
    <dbReference type="NCBI Taxonomy" id="1344949"/>
    <lineage>
        <taxon>Bacteria</taxon>
        <taxon>Pseudomonadati</taxon>
        <taxon>Pseudomonadota</taxon>
        <taxon>Betaproteobacteria</taxon>
        <taxon>Burkholderiales</taxon>
        <taxon>Oxalobacteraceae</taxon>
        <taxon>Undibacterium</taxon>
    </lineage>
</organism>
<dbReference type="EMBL" id="JACOFV010000002">
    <property type="protein sequence ID" value="MBC3861157.1"/>
    <property type="molecule type" value="Genomic_DNA"/>
</dbReference>
<keyword evidence="1" id="KW-0812">Transmembrane</keyword>
<keyword evidence="1" id="KW-0472">Membrane</keyword>
<feature type="transmembrane region" description="Helical" evidence="1">
    <location>
        <begin position="38"/>
        <end position="56"/>
    </location>
</feature>
<feature type="transmembrane region" description="Helical" evidence="1">
    <location>
        <begin position="62"/>
        <end position="83"/>
    </location>
</feature>
<sequence>MNSIFNIHFIFYVIGTILLLVALMTWRDESNPKRGATGLFWFLFSVSFLFGDLMVAQLGKSLAYRINGVIVLLLALIAGFNFLGMGAHRFLPDAEFQEKLKKIGMKIFLPALAIPVLTVLLTLFGKTICFGDWYLLDQSNLTLASLILACIGALGFSCLVTRGTPLQAVRESRRLIDALGWALVLPQLLAMLGGVFVAAHTGQSIQNLMSLVVNPESRIGVVIAYCVGMAIMTMIMGNGFAAFPIMTAGIALPFLIIGQHANPAVVVAIGMFSGYCGTLMTPMAANYNIVPAALLELKDKYLVIKTQIPTALMVLACNIVLMYFLAFLK</sequence>
<gene>
    <name evidence="2" type="ORF">H8K32_03515</name>
</gene>
<dbReference type="InterPro" id="IPR009323">
    <property type="entry name" value="DUF979"/>
</dbReference>